<dbReference type="PANTHER" id="PTHR14969:SF62">
    <property type="entry name" value="DECAPRENYLPHOSPHORYL-5-PHOSPHORIBOSE PHOSPHATASE RV3807C-RELATED"/>
    <property type="match status" value="1"/>
</dbReference>
<comment type="caution">
    <text evidence="11">The sequence shown here is derived from an EMBL/GenBank/DDBJ whole genome shotgun (WGS) entry which is preliminary data.</text>
</comment>
<dbReference type="PRINTS" id="PR00483">
    <property type="entry name" value="BACPHPHTASE"/>
</dbReference>
<evidence type="ECO:0000256" key="3">
    <source>
        <dbReference type="ARBA" id="ARBA00022475"/>
    </source>
</evidence>
<evidence type="ECO:0000313" key="11">
    <source>
        <dbReference type="EMBL" id="TQV73496.1"/>
    </source>
</evidence>
<evidence type="ECO:0000256" key="7">
    <source>
        <dbReference type="ARBA" id="ARBA00023136"/>
    </source>
</evidence>
<dbReference type="AlphaFoldDB" id="A0A545T8F6"/>
<keyword evidence="7" id="KW-0472">Membrane</keyword>
<dbReference type="GO" id="GO:0050380">
    <property type="term" value="F:undecaprenyl-diphosphatase activity"/>
    <property type="evidence" value="ECO:0007669"/>
    <property type="project" value="UniProtKB-EC"/>
</dbReference>
<dbReference type="InterPro" id="IPR001011">
    <property type="entry name" value="Acid_Pase_classA_bac"/>
</dbReference>
<dbReference type="Pfam" id="PF01569">
    <property type="entry name" value="PAP2"/>
    <property type="match status" value="1"/>
</dbReference>
<protein>
    <recommendedName>
        <fullName evidence="2">undecaprenyl-diphosphate phosphatase</fullName>
        <ecNumber evidence="2">3.6.1.27</ecNumber>
    </recommendedName>
    <alternativeName>
        <fullName evidence="8">Undecaprenyl pyrophosphate phosphatase</fullName>
    </alternativeName>
</protein>
<comment type="subcellular location">
    <subcellularLocation>
        <location evidence="1">Cell membrane</location>
        <topology evidence="1">Multi-pass membrane protein</topology>
    </subcellularLocation>
</comment>
<keyword evidence="6" id="KW-1133">Transmembrane helix</keyword>
<keyword evidence="12" id="KW-1185">Reference proteome</keyword>
<evidence type="ECO:0000259" key="10">
    <source>
        <dbReference type="SMART" id="SM00014"/>
    </source>
</evidence>
<gene>
    <name evidence="11" type="ORF">FKG94_17510</name>
</gene>
<dbReference type="EMBL" id="VHSG01000018">
    <property type="protein sequence ID" value="TQV73496.1"/>
    <property type="molecule type" value="Genomic_DNA"/>
</dbReference>
<evidence type="ECO:0000256" key="1">
    <source>
        <dbReference type="ARBA" id="ARBA00004651"/>
    </source>
</evidence>
<dbReference type="InterPro" id="IPR036938">
    <property type="entry name" value="PAP2/HPO_sf"/>
</dbReference>
<evidence type="ECO:0000256" key="5">
    <source>
        <dbReference type="ARBA" id="ARBA00022801"/>
    </source>
</evidence>
<sequence length="177" mass="19474">MRLLQDSHILESIHRCDLVTFSWCLRRKHRSALIKLSRLISRSADGPLYALGALVLACYGNWQMVSLLGLAFAVERLVYFCSKRHFKRNRPPQAIPGFESVIKPSDQFSFPSGHTSAAFLTAGILSHAFPYLSPLLYPWAAAVGGSRVMLGVHFPSDIVAGALLGHTLSLLVLTLSV</sequence>
<dbReference type="GO" id="GO:0003993">
    <property type="term" value="F:acid phosphatase activity"/>
    <property type="evidence" value="ECO:0007669"/>
    <property type="project" value="InterPro"/>
</dbReference>
<evidence type="ECO:0000256" key="9">
    <source>
        <dbReference type="ARBA" id="ARBA00047594"/>
    </source>
</evidence>
<dbReference type="OrthoDB" id="9780507at2"/>
<dbReference type="Gene3D" id="1.20.144.10">
    <property type="entry name" value="Phosphatidic acid phosphatase type 2/haloperoxidase"/>
    <property type="match status" value="1"/>
</dbReference>
<name>A0A545T8F6_9GAMM</name>
<keyword evidence="5" id="KW-0378">Hydrolase</keyword>
<dbReference type="GO" id="GO:0005886">
    <property type="term" value="C:plasma membrane"/>
    <property type="evidence" value="ECO:0007669"/>
    <property type="project" value="UniProtKB-SubCell"/>
</dbReference>
<accession>A0A545T8F6</accession>
<keyword evidence="3" id="KW-1003">Cell membrane</keyword>
<dbReference type="Proteomes" id="UP000319732">
    <property type="component" value="Unassembled WGS sequence"/>
</dbReference>
<evidence type="ECO:0000313" key="12">
    <source>
        <dbReference type="Proteomes" id="UP000319732"/>
    </source>
</evidence>
<dbReference type="RefSeq" id="WP_142905625.1">
    <property type="nucleotide sequence ID" value="NZ_ML660097.1"/>
</dbReference>
<comment type="catalytic activity">
    <reaction evidence="9">
        <text>di-trans,octa-cis-undecaprenyl diphosphate + H2O = di-trans,octa-cis-undecaprenyl phosphate + phosphate + H(+)</text>
        <dbReference type="Rhea" id="RHEA:28094"/>
        <dbReference type="ChEBI" id="CHEBI:15377"/>
        <dbReference type="ChEBI" id="CHEBI:15378"/>
        <dbReference type="ChEBI" id="CHEBI:43474"/>
        <dbReference type="ChEBI" id="CHEBI:58405"/>
        <dbReference type="ChEBI" id="CHEBI:60392"/>
        <dbReference type="EC" id="3.6.1.27"/>
    </reaction>
</comment>
<dbReference type="CDD" id="cd01610">
    <property type="entry name" value="PAP2_like"/>
    <property type="match status" value="1"/>
</dbReference>
<dbReference type="SMART" id="SM00014">
    <property type="entry name" value="acidPPc"/>
    <property type="match status" value="1"/>
</dbReference>
<evidence type="ECO:0000256" key="8">
    <source>
        <dbReference type="ARBA" id="ARBA00032707"/>
    </source>
</evidence>
<evidence type="ECO:0000256" key="2">
    <source>
        <dbReference type="ARBA" id="ARBA00012374"/>
    </source>
</evidence>
<dbReference type="PANTHER" id="PTHR14969">
    <property type="entry name" value="SPHINGOSINE-1-PHOSPHATE PHOSPHOHYDROLASE"/>
    <property type="match status" value="1"/>
</dbReference>
<feature type="domain" description="Phosphatidic acid phosphatase type 2/haloperoxidase" evidence="10">
    <location>
        <begin position="63"/>
        <end position="173"/>
    </location>
</feature>
<dbReference type="EC" id="3.6.1.27" evidence="2"/>
<dbReference type="GO" id="GO:0030288">
    <property type="term" value="C:outer membrane-bounded periplasmic space"/>
    <property type="evidence" value="ECO:0007669"/>
    <property type="project" value="InterPro"/>
</dbReference>
<proteinExistence type="predicted"/>
<evidence type="ECO:0000256" key="6">
    <source>
        <dbReference type="ARBA" id="ARBA00022989"/>
    </source>
</evidence>
<reference evidence="11 12" key="1">
    <citation type="submission" date="2019-06" db="EMBL/GenBank/DDBJ databases">
        <title>Whole genome sequence for Cellvibrionaceae sp. R142.</title>
        <authorList>
            <person name="Wang G."/>
        </authorList>
    </citation>
    <scope>NUCLEOTIDE SEQUENCE [LARGE SCALE GENOMIC DNA]</scope>
    <source>
        <strain evidence="11 12">R142</strain>
    </source>
</reference>
<keyword evidence="4" id="KW-0812">Transmembrane</keyword>
<dbReference type="InterPro" id="IPR000326">
    <property type="entry name" value="PAP2/HPO"/>
</dbReference>
<evidence type="ECO:0000256" key="4">
    <source>
        <dbReference type="ARBA" id="ARBA00022692"/>
    </source>
</evidence>
<dbReference type="SUPFAM" id="SSF48317">
    <property type="entry name" value="Acid phosphatase/Vanadium-dependent haloperoxidase"/>
    <property type="match status" value="1"/>
</dbReference>
<organism evidence="11 12">
    <name type="scientific">Exilibacterium tricleocarpae</name>
    <dbReference type="NCBI Taxonomy" id="2591008"/>
    <lineage>
        <taxon>Bacteria</taxon>
        <taxon>Pseudomonadati</taxon>
        <taxon>Pseudomonadota</taxon>
        <taxon>Gammaproteobacteria</taxon>
        <taxon>Cellvibrionales</taxon>
        <taxon>Cellvibrionaceae</taxon>
        <taxon>Exilibacterium</taxon>
    </lineage>
</organism>